<evidence type="ECO:0000313" key="4">
    <source>
        <dbReference type="EMBL" id="ADV46216.1"/>
    </source>
</evidence>
<feature type="domain" description="Beta-Casp" evidence="3">
    <location>
        <begin position="261"/>
        <end position="386"/>
    </location>
</feature>
<dbReference type="HOGENOM" id="CLU_009673_5_2_7"/>
<gene>
    <name evidence="4" type="ordered locus">Nitsa_0957</name>
</gene>
<accession>E6X372</accession>
<reference evidence="4 5" key="1">
    <citation type="journal article" date="2011" name="Stand. Genomic Sci.">
        <title>Complete genome sequence of Nitratifractor salsuginis type strain (E9I37-1).</title>
        <authorList>
            <person name="Anderson I."/>
            <person name="Sikorski J."/>
            <person name="Zeytun A."/>
            <person name="Nolan M."/>
            <person name="Lapidus A."/>
            <person name="Lucas S."/>
            <person name="Hammon N."/>
            <person name="Deshpande S."/>
            <person name="Cheng J.F."/>
            <person name="Tapia R."/>
            <person name="Han C."/>
            <person name="Goodwin L."/>
            <person name="Pitluck S."/>
            <person name="Liolios K."/>
            <person name="Pagani I."/>
            <person name="Ivanova N."/>
            <person name="Huntemann M."/>
            <person name="Mavromatis K."/>
            <person name="Ovchinikova G."/>
            <person name="Pati A."/>
            <person name="Chen A."/>
            <person name="Palaniappan K."/>
            <person name="Land M."/>
            <person name="Hauser L."/>
            <person name="Brambilla E.M."/>
            <person name="Ngatchou-Djao O.D."/>
            <person name="Rohde M."/>
            <person name="Tindall B.J."/>
            <person name="Goker M."/>
            <person name="Detter J.C."/>
            <person name="Woyke T."/>
            <person name="Bristow J."/>
            <person name="Eisen J.A."/>
            <person name="Markowitz V."/>
            <person name="Hugenholtz P."/>
            <person name="Klenk H.P."/>
            <person name="Kyrpides N.C."/>
        </authorList>
    </citation>
    <scope>NUCLEOTIDE SEQUENCE [LARGE SCALE GENOMIC DNA]</scope>
    <source>
        <strain evidence="5">DSM 16511 / JCM 12458 / E9I37-1</strain>
    </source>
</reference>
<proteinExistence type="predicted"/>
<keyword evidence="1" id="KW-0378">Hydrolase</keyword>
<dbReference type="STRING" id="749222.Nitsa_0957"/>
<dbReference type="eggNOG" id="COG1236">
    <property type="taxonomic scope" value="Bacteria"/>
</dbReference>
<protein>
    <submittedName>
        <fullName evidence="4">RNA-metabolising metallo-beta-lactamase</fullName>
    </submittedName>
</protein>
<dbReference type="InterPro" id="IPR036866">
    <property type="entry name" value="RibonucZ/Hydroxyglut_hydro"/>
</dbReference>
<organism evidence="4 5">
    <name type="scientific">Nitratifractor salsuginis (strain DSM 16511 / JCM 12458 / E9I37-1)</name>
    <dbReference type="NCBI Taxonomy" id="749222"/>
    <lineage>
        <taxon>Bacteria</taxon>
        <taxon>Pseudomonadati</taxon>
        <taxon>Campylobacterota</taxon>
        <taxon>Epsilonproteobacteria</taxon>
        <taxon>Campylobacterales</taxon>
        <taxon>Sulfurovaceae</taxon>
        <taxon>Nitratifractor</taxon>
    </lineage>
</organism>
<dbReference type="PANTHER" id="PTHR11203:SF37">
    <property type="entry name" value="INTEGRATOR COMPLEX SUBUNIT 11"/>
    <property type="match status" value="1"/>
</dbReference>
<keyword evidence="5" id="KW-1185">Reference proteome</keyword>
<dbReference type="PANTHER" id="PTHR11203">
    <property type="entry name" value="CLEAVAGE AND POLYADENYLATION SPECIFICITY FACTOR FAMILY MEMBER"/>
    <property type="match status" value="1"/>
</dbReference>
<dbReference type="GO" id="GO:0004521">
    <property type="term" value="F:RNA endonuclease activity"/>
    <property type="evidence" value="ECO:0007669"/>
    <property type="project" value="TreeGrafter"/>
</dbReference>
<dbReference type="CDD" id="cd16295">
    <property type="entry name" value="TTHA0252-CPSF-like_MBL-fold"/>
    <property type="match status" value="1"/>
</dbReference>
<dbReference type="Pfam" id="PF00753">
    <property type="entry name" value="Lactamase_B"/>
    <property type="match status" value="1"/>
</dbReference>
<evidence type="ECO:0000259" key="2">
    <source>
        <dbReference type="SMART" id="SM00849"/>
    </source>
</evidence>
<evidence type="ECO:0000313" key="5">
    <source>
        <dbReference type="Proteomes" id="UP000008633"/>
    </source>
</evidence>
<sequence length="471" mass="54243">MKGEKMAILESHGADEVVTGSCHLLKLENGMRILVDCGMYQGREEPRNWEPFGFNPKKVDALLVTHAHLDHVGRIPKLVKEGFRGPIYATEATFELANIVLLDSAKLMEEDYRTRYKKAQRRGEEKDVRPPLYTVEDVENVWLRPTIHVKYGKWFRVGKGVRARYRNAGHILGSAFIEIEYTEGEGKKRIVFSGDLGNKVEVVMPRIEHAKIADNLVIESTYGDRDHRPLKESIKEFKKVVRDTLLNRGNVIIPSFAIERTQDLLCVLKQMYKDKELPYCKVFLDTPMGIRTTNVFNKYVDQLSPRCQKFYKEDGEVFQFPGLIFTPEVEDSKRINDVARGAIIIAGSGMCTGGRILHHFKHQIWNRRNAVIFVGYQAEGTIGREIVEGAKWIKIYHEDIRVRASIHTINGFSAHADQDELIDWMKAFKRLGNVFLVHGELEKQLVLKKVMKKRMKKEPIIVEEGKDYFLD</sequence>
<feature type="domain" description="Metallo-beta-lactamase" evidence="2">
    <location>
        <begin position="19"/>
        <end position="256"/>
    </location>
</feature>
<dbReference type="GO" id="GO:0016787">
    <property type="term" value="F:hydrolase activity"/>
    <property type="evidence" value="ECO:0007669"/>
    <property type="project" value="UniProtKB-KW"/>
</dbReference>
<dbReference type="Gene3D" id="3.40.50.10890">
    <property type="match status" value="1"/>
</dbReference>
<dbReference type="InterPro" id="IPR011108">
    <property type="entry name" value="RMMBL"/>
</dbReference>
<dbReference type="EMBL" id="CP002452">
    <property type="protein sequence ID" value="ADV46216.1"/>
    <property type="molecule type" value="Genomic_DNA"/>
</dbReference>
<evidence type="ECO:0000256" key="1">
    <source>
        <dbReference type="ARBA" id="ARBA00022801"/>
    </source>
</evidence>
<dbReference type="Proteomes" id="UP000008633">
    <property type="component" value="Chromosome"/>
</dbReference>
<dbReference type="SMART" id="SM01027">
    <property type="entry name" value="Beta-Casp"/>
    <property type="match status" value="1"/>
</dbReference>
<dbReference type="KEGG" id="nsa:Nitsa_0957"/>
<dbReference type="SUPFAM" id="SSF56281">
    <property type="entry name" value="Metallo-hydrolase/oxidoreductase"/>
    <property type="match status" value="1"/>
</dbReference>
<name>E6X372_NITSE</name>
<dbReference type="InterPro" id="IPR050698">
    <property type="entry name" value="MBL"/>
</dbReference>
<dbReference type="Pfam" id="PF07521">
    <property type="entry name" value="RMMBL"/>
    <property type="match status" value="1"/>
</dbReference>
<dbReference type="InterPro" id="IPR022712">
    <property type="entry name" value="Beta_Casp"/>
</dbReference>
<reference evidence="5" key="2">
    <citation type="submission" date="2011-01" db="EMBL/GenBank/DDBJ databases">
        <title>The complete genome of Nitratifractor salsuginis DSM 16511.</title>
        <authorList>
            <consortium name="US DOE Joint Genome Institute (JGI-PGF)"/>
            <person name="Lucas S."/>
            <person name="Copeland A."/>
            <person name="Lapidus A."/>
            <person name="Bruce D."/>
            <person name="Goodwin L."/>
            <person name="Pitluck S."/>
            <person name="Kyrpides N."/>
            <person name="Mavromatis K."/>
            <person name="Ivanova N."/>
            <person name="Mikhailova N."/>
            <person name="Zeytun A."/>
            <person name="Detter J.C."/>
            <person name="Tapia R."/>
            <person name="Han C."/>
            <person name="Land M."/>
            <person name="Hauser L."/>
            <person name="Markowitz V."/>
            <person name="Cheng J.-F."/>
            <person name="Hugenholtz P."/>
            <person name="Woyke T."/>
            <person name="Wu D."/>
            <person name="Tindall B."/>
            <person name="Schuetze A."/>
            <person name="Brambilla E."/>
            <person name="Klenk H.-P."/>
            <person name="Eisen J.A."/>
        </authorList>
    </citation>
    <scope>NUCLEOTIDE SEQUENCE [LARGE SCALE GENOMIC DNA]</scope>
    <source>
        <strain evidence="5">DSM 16511 / JCM 12458 / E9I37-1</strain>
    </source>
</reference>
<dbReference type="SMART" id="SM00849">
    <property type="entry name" value="Lactamase_B"/>
    <property type="match status" value="1"/>
</dbReference>
<dbReference type="AlphaFoldDB" id="E6X372"/>
<dbReference type="Pfam" id="PF10996">
    <property type="entry name" value="Beta-Casp"/>
    <property type="match status" value="1"/>
</dbReference>
<dbReference type="Gene3D" id="3.60.15.10">
    <property type="entry name" value="Ribonuclease Z/Hydroxyacylglutathione hydrolase-like"/>
    <property type="match status" value="1"/>
</dbReference>
<evidence type="ECO:0000259" key="3">
    <source>
        <dbReference type="SMART" id="SM01027"/>
    </source>
</evidence>
<dbReference type="InterPro" id="IPR001279">
    <property type="entry name" value="Metallo-B-lactamas"/>
</dbReference>